<keyword evidence="3" id="KW-1185">Reference proteome</keyword>
<evidence type="ECO:0000313" key="2">
    <source>
        <dbReference type="EMBL" id="SEG04189.1"/>
    </source>
</evidence>
<protein>
    <recommendedName>
        <fullName evidence="4">Lipoprotein</fullName>
    </recommendedName>
</protein>
<feature type="chain" id="PRO_5009288808" description="Lipoprotein" evidence="1">
    <location>
        <begin position="22"/>
        <end position="188"/>
    </location>
</feature>
<dbReference type="OrthoDB" id="713508at2"/>
<gene>
    <name evidence="2" type="ORF">SAMN05421877_104200</name>
</gene>
<proteinExistence type="predicted"/>
<dbReference type="RefSeq" id="WP_103905848.1">
    <property type="nucleotide sequence ID" value="NZ_CP049246.1"/>
</dbReference>
<organism evidence="2 3">
    <name type="scientific">Sphingobacterium lactis</name>
    <dbReference type="NCBI Taxonomy" id="797291"/>
    <lineage>
        <taxon>Bacteria</taxon>
        <taxon>Pseudomonadati</taxon>
        <taxon>Bacteroidota</taxon>
        <taxon>Sphingobacteriia</taxon>
        <taxon>Sphingobacteriales</taxon>
        <taxon>Sphingobacteriaceae</taxon>
        <taxon>Sphingobacterium</taxon>
    </lineage>
</organism>
<feature type="signal peptide" evidence="1">
    <location>
        <begin position="1"/>
        <end position="21"/>
    </location>
</feature>
<evidence type="ECO:0000256" key="1">
    <source>
        <dbReference type="SAM" id="SignalP"/>
    </source>
</evidence>
<sequence length="188" mass="21587">MRKFNCIAVLSCFLLIFWRCGTGNEIIDPEGPPDPEKSRYELAVKLDQLKFDHFQHISPTGQVSQLKETEVEKYFGKDKAYALPLEIKATKDSAFLVKHGGITEAYKSKWEGGKLYISMAADDQWELLGERGKDTEFKTSLSFYIVRNEQPSMTNIAKGHVYNLESYKSLRTSASMEVYWLTYGLLYK</sequence>
<reference evidence="3" key="1">
    <citation type="submission" date="2016-10" db="EMBL/GenBank/DDBJ databases">
        <authorList>
            <person name="Varghese N."/>
            <person name="Submissions S."/>
        </authorList>
    </citation>
    <scope>NUCLEOTIDE SEQUENCE [LARGE SCALE GENOMIC DNA]</scope>
    <source>
        <strain evidence="3">DSM 22361</strain>
    </source>
</reference>
<evidence type="ECO:0008006" key="4">
    <source>
        <dbReference type="Google" id="ProtNLM"/>
    </source>
</evidence>
<dbReference type="Proteomes" id="UP000236731">
    <property type="component" value="Unassembled WGS sequence"/>
</dbReference>
<dbReference type="AlphaFoldDB" id="A0A1H5WX37"/>
<keyword evidence="1" id="KW-0732">Signal</keyword>
<dbReference type="EMBL" id="FNUT01000004">
    <property type="protein sequence ID" value="SEG04189.1"/>
    <property type="molecule type" value="Genomic_DNA"/>
</dbReference>
<accession>A0A1H5WX37</accession>
<name>A0A1H5WX37_9SPHI</name>
<evidence type="ECO:0000313" key="3">
    <source>
        <dbReference type="Proteomes" id="UP000236731"/>
    </source>
</evidence>